<feature type="region of interest" description="Disordered" evidence="3">
    <location>
        <begin position="1361"/>
        <end position="1383"/>
    </location>
</feature>
<accession>A0A9P9W9K4</accession>
<dbReference type="EMBL" id="JAFIMR010000060">
    <property type="protein sequence ID" value="KAI1852875.1"/>
    <property type="molecule type" value="Genomic_DNA"/>
</dbReference>
<sequence>MPSKNLARPFKGLLRRLQKSSVSPAETVEHHVEDPLTSAPPHGENGDSTRSGKGLLRTTNAPVQTDEAVSLWIEAYDGLASDDHDLVQAYETVLTAQSSTVYAVAGTVNMFTGCIGPARMELMTSLARDASNKAANNADYLENLASGAELLGTVCSGVGKLLDAYPPAAIILSGVSAALPLVIKPIKARKLLSDCLRHILEQTEWYLSLSHALLRVNWSNDSSYAQHRGALRKVLLRLYKSLLLLELRCVCRFHDPKWVFASLKEMLSVVDWEGELKSLKELEEEVNGHISQYNTQALLNRISHLYIGQTELTKEITRTTNILETMARTTEDWRAEQIQIHRSKARKRLSTLIGKFNTTSYRAHMMRNDERVEGTCQWFCNHEKFEQWLESETDPVLVVSADPGCGKSTLAQYLIETILPRKQPNASISYFFFKDNLEQRKTSNAICSLLHNLFDQQPERAEPCEDQILKYGEQLFTDPELLWEIFEKAIYYQPSHGEAHDRGNILCVLDALDECDAAELRMLLKKLDSILLHVDSRRLPIKFLLTTRGYPEILQQIKVMESRILRLAGEGKHEMDAIQSEIRLVINHRLEKLVRMKGLDPETEKVIRSSIGERGSSQRTYLWVKLVLEVLEANFDDDPEEWARLITNPPLTVFEAYEKLLQRVKAKDKEFVRILVSLVYIARRPLSLREMNSAIEIRSHLAVKDMPRFSTDESFRARVIHACGFFVTVYDGRLFFIHQTAQEFLSSGPKQSIRGGAPCSEWASSIVPQLAHRTLAESCIAYLSTGSIQALDLSKITCSTSRATTSTIGWEWRNFLSSDEPANIKVETVDVKTTILERYEFFFYAIEHWTIHFRLAQSMSGSRLVEDIGKEFIDSYLSLYNQVTPVNQTWAAVTVDVIKRRPCEYDHLPDYECLADTQHTLAEMSPYVAMLCGHVRPLKAAAEQHWNFPNISALPFRDSGKRGQLPDIVESLTGWAVTDGSEVALCYLLDTYPQLLPQCGRLLRDVCHSADPVSSVVLALLEKGVPVGAPVGTPSKANHFWQNELSLALNEAFTSSAWPDVQLNLAETLILNGADVCALYDSSGLPLSWTPLDLVSVQRRPNFRQLVELLLRHGADINAKNFRGATCLATMCFEAEEYCPIPIHSAIQILMELGAKTWLTDSNGYNPLHLASARGLSSSVIVLNEEAESRTLIGHTPLHLACMTFHLHLRNTVDFPKWSLLEAYSPFWDDEEERHYRLSELWPPFGEMSENIGASSETGDTPRPVEHLTLIGHAPNSAKLHDPLPSEQSNQQRTESNAGDPNLETLEGRRYGEQNREEALVLDFTRSKLDFAEASPEFTHSPSQSFSQGVKVEEDDLINNLHGTGVKSEPVLKTSSKTENTSGEYHQQSFLDMHSDSDPVVTVKSSDDSGQGLAEGTGISSIENPTLTQVREIRKTCVAGLASFSVRDSAQPWRVDQTDRPVLIQSLKSSGADVNARDDEGCTPLHYAALSRDLFLVEMLIERLGADVTAKDDGGRTALHCACSGFRYGPFWELNQSDEIMALSRGIIGLLLDNGVDVFAEDKGAKTALDYALLHKDDGIAEFLKFRSDRAAYVGMWEPLEDRIARLEQDVLWSSVQK</sequence>
<dbReference type="PROSITE" id="PS50837">
    <property type="entry name" value="NACHT"/>
    <property type="match status" value="1"/>
</dbReference>
<dbReference type="InterPro" id="IPR036770">
    <property type="entry name" value="Ankyrin_rpt-contain_sf"/>
</dbReference>
<dbReference type="Proteomes" id="UP000829685">
    <property type="component" value="Unassembled WGS sequence"/>
</dbReference>
<organism evidence="5 6">
    <name type="scientific">Neoarthrinium moseri</name>
    <dbReference type="NCBI Taxonomy" id="1658444"/>
    <lineage>
        <taxon>Eukaryota</taxon>
        <taxon>Fungi</taxon>
        <taxon>Dikarya</taxon>
        <taxon>Ascomycota</taxon>
        <taxon>Pezizomycotina</taxon>
        <taxon>Sordariomycetes</taxon>
        <taxon>Xylariomycetidae</taxon>
        <taxon>Amphisphaeriales</taxon>
        <taxon>Apiosporaceae</taxon>
        <taxon>Neoarthrinium</taxon>
    </lineage>
</organism>
<dbReference type="PROSITE" id="PS50297">
    <property type="entry name" value="ANK_REP_REGION"/>
    <property type="match status" value="2"/>
</dbReference>
<keyword evidence="6" id="KW-1185">Reference proteome</keyword>
<feature type="compositionally biased region" description="Polar residues" evidence="3">
    <location>
        <begin position="1286"/>
        <end position="1299"/>
    </location>
</feature>
<dbReference type="SMART" id="SM00248">
    <property type="entry name" value="ANK"/>
    <property type="match status" value="6"/>
</dbReference>
<keyword evidence="2" id="KW-0040">ANK repeat</keyword>
<dbReference type="Gene3D" id="3.40.50.300">
    <property type="entry name" value="P-loop containing nucleotide triphosphate hydrolases"/>
    <property type="match status" value="1"/>
</dbReference>
<feature type="region of interest" description="Disordered" evidence="3">
    <location>
        <begin position="1398"/>
        <end position="1419"/>
    </location>
</feature>
<reference evidence="5" key="1">
    <citation type="submission" date="2021-03" db="EMBL/GenBank/DDBJ databases">
        <title>Revisited historic fungal species revealed as producer of novel bioactive compounds through whole genome sequencing and comparative genomics.</title>
        <authorList>
            <person name="Vignolle G.A."/>
            <person name="Hochenegger N."/>
            <person name="Mach R.L."/>
            <person name="Mach-Aigner A.R."/>
            <person name="Javad Rahimi M."/>
            <person name="Salim K.A."/>
            <person name="Chan C.M."/>
            <person name="Lim L.B.L."/>
            <person name="Cai F."/>
            <person name="Druzhinina I.S."/>
            <person name="U'Ren J.M."/>
            <person name="Derntl C."/>
        </authorList>
    </citation>
    <scope>NUCLEOTIDE SEQUENCE</scope>
    <source>
        <strain evidence="5">TUCIM 5799</strain>
    </source>
</reference>
<dbReference type="InterPro" id="IPR056884">
    <property type="entry name" value="NPHP3-like_N"/>
</dbReference>
<gene>
    <name evidence="5" type="ORF">JX265_012903</name>
</gene>
<feature type="compositionally biased region" description="Polar residues" evidence="3">
    <location>
        <begin position="46"/>
        <end position="59"/>
    </location>
</feature>
<dbReference type="Pfam" id="PF17100">
    <property type="entry name" value="NACHT_N"/>
    <property type="match status" value="1"/>
</dbReference>
<dbReference type="InterPro" id="IPR002110">
    <property type="entry name" value="Ankyrin_rpt"/>
</dbReference>
<evidence type="ECO:0000313" key="5">
    <source>
        <dbReference type="EMBL" id="KAI1852875.1"/>
    </source>
</evidence>
<feature type="compositionally biased region" description="Polar residues" evidence="3">
    <location>
        <begin position="1373"/>
        <end position="1383"/>
    </location>
</feature>
<feature type="repeat" description="ANK" evidence="2">
    <location>
        <begin position="1480"/>
        <end position="1513"/>
    </location>
</feature>
<dbReference type="Pfam" id="PF12796">
    <property type="entry name" value="Ank_2"/>
    <property type="match status" value="1"/>
</dbReference>
<proteinExistence type="predicted"/>
<dbReference type="InterPro" id="IPR007111">
    <property type="entry name" value="NACHT_NTPase"/>
</dbReference>
<keyword evidence="1" id="KW-0677">Repeat</keyword>
<feature type="repeat" description="ANK" evidence="2">
    <location>
        <begin position="1087"/>
        <end position="1122"/>
    </location>
</feature>
<dbReference type="Gene3D" id="1.25.40.20">
    <property type="entry name" value="Ankyrin repeat-containing domain"/>
    <property type="match status" value="2"/>
</dbReference>
<dbReference type="SUPFAM" id="SSF48403">
    <property type="entry name" value="Ankyrin repeat"/>
    <property type="match status" value="1"/>
</dbReference>
<dbReference type="PANTHER" id="PTHR10039:SF17">
    <property type="entry name" value="FUNGAL STAND N-TERMINAL GOODBYE DOMAIN-CONTAINING PROTEIN-RELATED"/>
    <property type="match status" value="1"/>
</dbReference>
<feature type="domain" description="NACHT" evidence="4">
    <location>
        <begin position="395"/>
        <end position="548"/>
    </location>
</feature>
<dbReference type="Pfam" id="PF24883">
    <property type="entry name" value="NPHP3_N"/>
    <property type="match status" value="1"/>
</dbReference>
<evidence type="ECO:0000313" key="6">
    <source>
        <dbReference type="Proteomes" id="UP000829685"/>
    </source>
</evidence>
<evidence type="ECO:0000256" key="3">
    <source>
        <dbReference type="SAM" id="MobiDB-lite"/>
    </source>
</evidence>
<feature type="region of interest" description="Disordered" evidence="3">
    <location>
        <begin position="1275"/>
        <end position="1314"/>
    </location>
</feature>
<dbReference type="SUPFAM" id="SSF52540">
    <property type="entry name" value="P-loop containing nucleoside triphosphate hydrolases"/>
    <property type="match status" value="1"/>
</dbReference>
<dbReference type="Pfam" id="PF00023">
    <property type="entry name" value="Ank"/>
    <property type="match status" value="1"/>
</dbReference>
<comment type="caution">
    <text evidence="5">The sequence shown here is derived from an EMBL/GenBank/DDBJ whole genome shotgun (WGS) entry which is preliminary data.</text>
</comment>
<protein>
    <recommendedName>
        <fullName evidence="4">NACHT domain-containing protein</fullName>
    </recommendedName>
</protein>
<evidence type="ECO:0000256" key="1">
    <source>
        <dbReference type="ARBA" id="ARBA00022737"/>
    </source>
</evidence>
<name>A0A9P9W9K4_9PEZI</name>
<evidence type="ECO:0000256" key="2">
    <source>
        <dbReference type="PROSITE-ProRule" id="PRU00023"/>
    </source>
</evidence>
<feature type="region of interest" description="Disordered" evidence="3">
    <location>
        <begin position="17"/>
        <end position="59"/>
    </location>
</feature>
<dbReference type="PROSITE" id="PS50088">
    <property type="entry name" value="ANK_REPEAT"/>
    <property type="match status" value="2"/>
</dbReference>
<dbReference type="PANTHER" id="PTHR10039">
    <property type="entry name" value="AMELOGENIN"/>
    <property type="match status" value="1"/>
</dbReference>
<dbReference type="InterPro" id="IPR031359">
    <property type="entry name" value="NACHT_N"/>
</dbReference>
<dbReference type="InterPro" id="IPR027417">
    <property type="entry name" value="P-loop_NTPase"/>
</dbReference>
<evidence type="ECO:0000259" key="4">
    <source>
        <dbReference type="PROSITE" id="PS50837"/>
    </source>
</evidence>